<dbReference type="GO" id="GO:0005886">
    <property type="term" value="C:plasma membrane"/>
    <property type="evidence" value="ECO:0007669"/>
    <property type="project" value="UniProtKB-SubCell"/>
</dbReference>
<dbReference type="PANTHER" id="PTHR30012">
    <property type="entry name" value="GENERAL SECRETION PATHWAY PROTEIN"/>
    <property type="match status" value="1"/>
</dbReference>
<evidence type="ECO:0000256" key="7">
    <source>
        <dbReference type="ARBA" id="ARBA00022989"/>
    </source>
</evidence>
<feature type="domain" description="Type II secretion system protein GspF" evidence="11">
    <location>
        <begin position="272"/>
        <end position="394"/>
    </location>
</feature>
<evidence type="ECO:0000256" key="6">
    <source>
        <dbReference type="ARBA" id="ARBA00022692"/>
    </source>
</evidence>
<dbReference type="InterPro" id="IPR042094">
    <property type="entry name" value="T2SS_GspF_sf"/>
</dbReference>
<keyword evidence="8 10" id="KW-0472">Membrane</keyword>
<feature type="transmembrane region" description="Helical" evidence="10">
    <location>
        <begin position="218"/>
        <end position="237"/>
    </location>
</feature>
<keyword evidence="5" id="KW-0997">Cell inner membrane</keyword>
<reference evidence="13" key="1">
    <citation type="submission" date="2017-09" db="EMBL/GenBank/DDBJ databases">
        <title>Depth-based differentiation of microbial function through sediment-hosted aquifers and enrichment of novel symbionts in the deep terrestrial subsurface.</title>
        <authorList>
            <person name="Probst A.J."/>
            <person name="Ladd B."/>
            <person name="Jarett J.K."/>
            <person name="Geller-Mcgrath D.E."/>
            <person name="Sieber C.M.K."/>
            <person name="Emerson J.B."/>
            <person name="Anantharaman K."/>
            <person name="Thomas B.C."/>
            <person name="Malmstrom R."/>
            <person name="Stieglmeier M."/>
            <person name="Klingl A."/>
            <person name="Woyke T."/>
            <person name="Ryan C.M."/>
            <person name="Banfield J.F."/>
        </authorList>
    </citation>
    <scope>NUCLEOTIDE SEQUENCE [LARGE SCALE GENOMIC DNA]</scope>
</reference>
<comment type="caution">
    <text evidence="12">The sequence shown here is derived from an EMBL/GenBank/DDBJ whole genome shotgun (WGS) entry which is preliminary data.</text>
</comment>
<gene>
    <name evidence="12" type="ORF">COY37_01790</name>
</gene>
<dbReference type="EMBL" id="PFNG01000043">
    <property type="protein sequence ID" value="PIZ41772.1"/>
    <property type="molecule type" value="Genomic_DNA"/>
</dbReference>
<dbReference type="FunFam" id="1.20.81.30:FF:000001">
    <property type="entry name" value="Type II secretion system protein F"/>
    <property type="match status" value="2"/>
</dbReference>
<protein>
    <submittedName>
        <fullName evidence="12">Type II secretion system F family protein</fullName>
    </submittedName>
</protein>
<dbReference type="PRINTS" id="PR00812">
    <property type="entry name" value="BCTERIALGSPF"/>
</dbReference>
<comment type="similarity">
    <text evidence="2 9">Belongs to the GSP F family.</text>
</comment>
<evidence type="ECO:0000256" key="2">
    <source>
        <dbReference type="ARBA" id="ARBA00005745"/>
    </source>
</evidence>
<dbReference type="PROSITE" id="PS00874">
    <property type="entry name" value="T2SP_F"/>
    <property type="match status" value="1"/>
</dbReference>
<evidence type="ECO:0000256" key="3">
    <source>
        <dbReference type="ARBA" id="ARBA00022448"/>
    </source>
</evidence>
<evidence type="ECO:0000256" key="4">
    <source>
        <dbReference type="ARBA" id="ARBA00022475"/>
    </source>
</evidence>
<evidence type="ECO:0000313" key="12">
    <source>
        <dbReference type="EMBL" id="PIZ41772.1"/>
    </source>
</evidence>
<feature type="transmembrane region" description="Helical" evidence="10">
    <location>
        <begin position="174"/>
        <end position="198"/>
    </location>
</feature>
<keyword evidence="4" id="KW-1003">Cell membrane</keyword>
<keyword evidence="6 9" id="KW-0812">Transmembrane</keyword>
<keyword evidence="3 9" id="KW-0813">Transport</keyword>
<evidence type="ECO:0000256" key="9">
    <source>
        <dbReference type="RuleBase" id="RU003923"/>
    </source>
</evidence>
<name>A0A2M7TA24_9ACTN</name>
<dbReference type="InterPro" id="IPR018076">
    <property type="entry name" value="T2SS_GspF_dom"/>
</dbReference>
<evidence type="ECO:0000256" key="8">
    <source>
        <dbReference type="ARBA" id="ARBA00023136"/>
    </source>
</evidence>
<dbReference type="RefSeq" id="WP_286678016.1">
    <property type="nucleotide sequence ID" value="NZ_MNXI01000052.1"/>
</dbReference>
<organism evidence="12 13">
    <name type="scientific">Candidatus Aquicultor secundus</name>
    <dbReference type="NCBI Taxonomy" id="1973895"/>
    <lineage>
        <taxon>Bacteria</taxon>
        <taxon>Bacillati</taxon>
        <taxon>Actinomycetota</taxon>
        <taxon>Candidatus Aquicultoria</taxon>
        <taxon>Candidatus Aquicultorales</taxon>
        <taxon>Candidatus Aquicultoraceae</taxon>
        <taxon>Candidatus Aquicultor</taxon>
    </lineage>
</organism>
<evidence type="ECO:0000256" key="1">
    <source>
        <dbReference type="ARBA" id="ARBA00004429"/>
    </source>
</evidence>
<accession>A0A2M7TA24</accession>
<proteinExistence type="inferred from homology"/>
<dbReference type="Proteomes" id="UP000230956">
    <property type="component" value="Unassembled WGS sequence"/>
</dbReference>
<dbReference type="AlphaFoldDB" id="A0A2M7TA24"/>
<dbReference type="InterPro" id="IPR003004">
    <property type="entry name" value="GspF/PilC"/>
</dbReference>
<dbReference type="InterPro" id="IPR001992">
    <property type="entry name" value="T2SS_GspF/T4SS_PilC_CS"/>
</dbReference>
<evidence type="ECO:0000256" key="10">
    <source>
        <dbReference type="SAM" id="Phobius"/>
    </source>
</evidence>
<evidence type="ECO:0000313" key="13">
    <source>
        <dbReference type="Proteomes" id="UP000230956"/>
    </source>
</evidence>
<dbReference type="Gene3D" id="1.20.81.30">
    <property type="entry name" value="Type II secretion system (T2SS), domain F"/>
    <property type="match status" value="2"/>
</dbReference>
<comment type="subcellular location">
    <subcellularLocation>
        <location evidence="1">Cell inner membrane</location>
        <topology evidence="1">Multi-pass membrane protein</topology>
    </subcellularLocation>
    <subcellularLocation>
        <location evidence="9">Cell membrane</location>
        <topology evidence="9">Multi-pass membrane protein</topology>
    </subcellularLocation>
</comment>
<evidence type="ECO:0000256" key="5">
    <source>
        <dbReference type="ARBA" id="ARBA00022519"/>
    </source>
</evidence>
<evidence type="ECO:0000259" key="11">
    <source>
        <dbReference type="Pfam" id="PF00482"/>
    </source>
</evidence>
<keyword evidence="7 10" id="KW-1133">Transmembrane helix</keyword>
<feature type="domain" description="Type II secretion system protein GspF" evidence="11">
    <location>
        <begin position="69"/>
        <end position="192"/>
    </location>
</feature>
<dbReference type="GO" id="GO:0009306">
    <property type="term" value="P:protein secretion"/>
    <property type="evidence" value="ECO:0007669"/>
    <property type="project" value="InterPro"/>
</dbReference>
<dbReference type="Pfam" id="PF00482">
    <property type="entry name" value="T2SSF"/>
    <property type="match status" value="2"/>
</dbReference>
<dbReference type="PANTHER" id="PTHR30012:SF0">
    <property type="entry name" value="TYPE II SECRETION SYSTEM PROTEIN F-RELATED"/>
    <property type="match status" value="1"/>
</dbReference>
<sequence length="403" mass="44009">MPTTFTYKVRDGGGSLLNGQIDGDNLTMVANKLRQTGYIVIELKEKSLAQRDINLPFGNKVKSKDLTVFSRQFATMINAGLSLTKCLAILAEQTESKPLKAVTSEVLKDVEQGKGLSDAMAKHPKIFPPIYINLVRAGETGGVLDEVLMRVAEHFEKEASIKAKIKSAMAYPTAMFSFSMIITFVLITFIVPLFVKMFDDMGGELPLPTKILLGASNFMRSSWFIIIPALIGLRYLYKRYNNTPNGKMKIDAFKLRLPIFGALAKKMAVSRFSRTLSTLMASGVPILQALDIVADSAGNAVVTDAVKNARSSIKEGETISKPLAGSKVFPAMVVQMIAVGEETGALDTMLKKIADFYDEEVSNTVDALTSILEPMMIVVMGILIGGIIVSLYLPMFQVITLIK</sequence>
<feature type="transmembrane region" description="Helical" evidence="10">
    <location>
        <begin position="377"/>
        <end position="402"/>
    </location>
</feature>